<keyword evidence="5" id="KW-0665">Pyrimidine biosynthesis</keyword>
<evidence type="ECO:0000256" key="6">
    <source>
        <dbReference type="ARBA" id="ARBA00043884"/>
    </source>
</evidence>
<dbReference type="GO" id="GO:0016597">
    <property type="term" value="F:amino acid binding"/>
    <property type="evidence" value="ECO:0007669"/>
    <property type="project" value="InterPro"/>
</dbReference>
<evidence type="ECO:0000313" key="12">
    <source>
        <dbReference type="EMBL" id="AXE37363.1"/>
    </source>
</evidence>
<organism evidence="12 13">
    <name type="scientific">Acidipropionibacterium virtanenii</name>
    <dbReference type="NCBI Taxonomy" id="2057246"/>
    <lineage>
        <taxon>Bacteria</taxon>
        <taxon>Bacillati</taxon>
        <taxon>Actinomycetota</taxon>
        <taxon>Actinomycetes</taxon>
        <taxon>Propionibacteriales</taxon>
        <taxon>Propionibacteriaceae</taxon>
        <taxon>Acidipropionibacterium</taxon>
    </lineage>
</organism>
<dbReference type="PRINTS" id="PR00101">
    <property type="entry name" value="ATCASE"/>
</dbReference>
<reference evidence="12 13" key="1">
    <citation type="submission" date="2017-12" db="EMBL/GenBank/DDBJ databases">
        <title>The whole genome sequence of the Acidipropionibacterium virtanenii sp. nov. type strain JS278.</title>
        <authorList>
            <person name="Laine P."/>
            <person name="Deptula P."/>
            <person name="Varmanen P."/>
            <person name="Auvinen P."/>
        </authorList>
    </citation>
    <scope>NUCLEOTIDE SEQUENCE [LARGE SCALE GENOMIC DNA]</scope>
    <source>
        <strain evidence="12 13">JS278</strain>
    </source>
</reference>
<dbReference type="InterPro" id="IPR006130">
    <property type="entry name" value="Asp/Orn_carbamoylTrfase"/>
</dbReference>
<dbReference type="Gene3D" id="3.40.50.1370">
    <property type="entry name" value="Aspartate/ornithine carbamoyltransferase"/>
    <property type="match status" value="2"/>
</dbReference>
<evidence type="ECO:0000256" key="2">
    <source>
        <dbReference type="ARBA" id="ARBA00008896"/>
    </source>
</evidence>
<dbReference type="PRINTS" id="PR00100">
    <property type="entry name" value="AOTCASE"/>
</dbReference>
<evidence type="ECO:0000313" key="13">
    <source>
        <dbReference type="Proteomes" id="UP000251995"/>
    </source>
</evidence>
<comment type="pathway">
    <text evidence="1">Pyrimidine metabolism; UMP biosynthesis via de novo pathway; (S)-dihydroorotate from bicarbonate: step 2/3.</text>
</comment>
<dbReference type="GO" id="GO:0044205">
    <property type="term" value="P:'de novo' UMP biosynthetic process"/>
    <property type="evidence" value="ECO:0007669"/>
    <property type="project" value="UniProtKB-UniPathway"/>
</dbReference>
<evidence type="ECO:0000256" key="4">
    <source>
        <dbReference type="ARBA" id="ARBA00022679"/>
    </source>
</evidence>
<dbReference type="NCBIfam" id="TIGR00670">
    <property type="entry name" value="asp_carb_tr"/>
    <property type="match status" value="1"/>
</dbReference>
<dbReference type="Proteomes" id="UP000251995">
    <property type="component" value="Chromosome"/>
</dbReference>
<keyword evidence="4 9" id="KW-0808">Transferase</keyword>
<dbReference type="InterPro" id="IPR006131">
    <property type="entry name" value="Asp_carbamoyltransf_Asp/Orn-bd"/>
</dbReference>
<dbReference type="Pfam" id="PF02729">
    <property type="entry name" value="OTCace_N"/>
    <property type="match status" value="1"/>
</dbReference>
<dbReference type="EC" id="2.1.3.2" evidence="3 8"/>
<comment type="similarity">
    <text evidence="2">Belongs to the aspartate/ornithine carbamoyltransferase superfamily. ATCase family.</text>
</comment>
<evidence type="ECO:0000256" key="9">
    <source>
        <dbReference type="RuleBase" id="RU003634"/>
    </source>
</evidence>
<dbReference type="InterPro" id="IPR006132">
    <property type="entry name" value="Asp/Orn_carbamoyltranf_P-bd"/>
</dbReference>
<protein>
    <recommendedName>
        <fullName evidence="3 8">Aspartate carbamoyltransferase</fullName>
        <ecNumber evidence="3 8">2.1.3.2</ecNumber>
    </recommendedName>
</protein>
<evidence type="ECO:0000256" key="7">
    <source>
        <dbReference type="ARBA" id="ARBA00048859"/>
    </source>
</evidence>
<dbReference type="OrthoDB" id="9774690at2"/>
<gene>
    <name evidence="12" type="primary">pyrB</name>
    <name evidence="12" type="ORF">JS278_00166</name>
</gene>
<evidence type="ECO:0000256" key="1">
    <source>
        <dbReference type="ARBA" id="ARBA00004852"/>
    </source>
</evidence>
<evidence type="ECO:0000259" key="10">
    <source>
        <dbReference type="Pfam" id="PF00185"/>
    </source>
</evidence>
<dbReference type="PANTHER" id="PTHR45753:SF6">
    <property type="entry name" value="ASPARTATE CARBAMOYLTRANSFERASE"/>
    <property type="match status" value="1"/>
</dbReference>
<dbReference type="UniPathway" id="UPA00070">
    <property type="reaction ID" value="UER00116"/>
</dbReference>
<dbReference type="PANTHER" id="PTHR45753">
    <property type="entry name" value="ORNITHINE CARBAMOYLTRANSFERASE, MITOCHONDRIAL"/>
    <property type="match status" value="1"/>
</dbReference>
<dbReference type="GO" id="GO:0005829">
    <property type="term" value="C:cytosol"/>
    <property type="evidence" value="ECO:0007669"/>
    <property type="project" value="TreeGrafter"/>
</dbReference>
<dbReference type="GO" id="GO:0006207">
    <property type="term" value="P:'de novo' pyrimidine nucleobase biosynthetic process"/>
    <property type="evidence" value="ECO:0007669"/>
    <property type="project" value="InterPro"/>
</dbReference>
<dbReference type="Pfam" id="PF00185">
    <property type="entry name" value="OTCace"/>
    <property type="match status" value="1"/>
</dbReference>
<evidence type="ECO:0000256" key="8">
    <source>
        <dbReference type="NCBIfam" id="TIGR00670"/>
    </source>
</evidence>
<dbReference type="GO" id="GO:0006520">
    <property type="term" value="P:amino acid metabolic process"/>
    <property type="evidence" value="ECO:0007669"/>
    <property type="project" value="InterPro"/>
</dbReference>
<comment type="catalytic activity">
    <reaction evidence="7">
        <text>carbamoyl phosphate + L-aspartate = N-carbamoyl-L-aspartate + phosphate + H(+)</text>
        <dbReference type="Rhea" id="RHEA:20013"/>
        <dbReference type="ChEBI" id="CHEBI:15378"/>
        <dbReference type="ChEBI" id="CHEBI:29991"/>
        <dbReference type="ChEBI" id="CHEBI:32814"/>
        <dbReference type="ChEBI" id="CHEBI:43474"/>
        <dbReference type="ChEBI" id="CHEBI:58228"/>
        <dbReference type="EC" id="2.1.3.2"/>
    </reaction>
</comment>
<dbReference type="GO" id="GO:0004070">
    <property type="term" value="F:aspartate carbamoyltransferase activity"/>
    <property type="evidence" value="ECO:0007669"/>
    <property type="project" value="UniProtKB-UniRule"/>
</dbReference>
<comment type="function">
    <text evidence="6">Catalyzes the condensation of carbamoyl phosphate and aspartate to form carbamoyl aspartate and inorganic phosphate, the committed step in the de novo pyrimidine nucleotide biosynthesis pathway.</text>
</comment>
<evidence type="ECO:0000259" key="11">
    <source>
        <dbReference type="Pfam" id="PF02729"/>
    </source>
</evidence>
<accession>A0A344UQ15</accession>
<dbReference type="PROSITE" id="PS00097">
    <property type="entry name" value="CARBAMOYLTRANSFERASE"/>
    <property type="match status" value="1"/>
</dbReference>
<evidence type="ECO:0000256" key="5">
    <source>
        <dbReference type="ARBA" id="ARBA00022975"/>
    </source>
</evidence>
<dbReference type="InterPro" id="IPR036901">
    <property type="entry name" value="Asp/Orn_carbamoylTrfase_sf"/>
</dbReference>
<dbReference type="SUPFAM" id="SSF53671">
    <property type="entry name" value="Aspartate/ornithine carbamoyltransferase"/>
    <property type="match status" value="1"/>
</dbReference>
<evidence type="ECO:0000256" key="3">
    <source>
        <dbReference type="ARBA" id="ARBA00013008"/>
    </source>
</evidence>
<feature type="domain" description="Aspartate/ornithine carbamoyltransferase carbamoyl-P binding" evidence="11">
    <location>
        <begin position="15"/>
        <end position="156"/>
    </location>
</feature>
<sequence length="348" mass="37542">MTRTPDEFPPFGPGRHLLSVQQLDSGLLSQIFELAELVDPIAAGTVRCTVLDGAVLGSLFFEPSTRTRLSFESAFLRLGGEVTTTTGFTFSSMAKGESIHDTSRVVSGYSDVMVVRHPDKGSVAEFAEASVVPVINAGDGDGEHPSQALLDLYTLTRELEARGKTVDGATVAIVGDLKYGRTVHSLMKLLTLASGITFRLFSPPSLELPLEIENYVAERGHRIIECDSAGEAVSGADAVYATRVQRERMTEEVLATANVTGNLLNRQILHDAGAQDIVIMHPLPRDSRHDSFDLSSDVDDLPGLSIFHQTDNGLRIRMAIFLVAMGCSAEAVKAATKNQSWNAALDWA</sequence>
<dbReference type="EMBL" id="CP025198">
    <property type="protein sequence ID" value="AXE37363.1"/>
    <property type="molecule type" value="Genomic_DNA"/>
</dbReference>
<proteinExistence type="inferred from homology"/>
<dbReference type="RefSeq" id="WP_114043527.1">
    <property type="nucleotide sequence ID" value="NZ_CP025198.1"/>
</dbReference>
<keyword evidence="13" id="KW-1185">Reference proteome</keyword>
<feature type="domain" description="Aspartate/ornithine carbamoyltransferase Asp/Orn-binding" evidence="10">
    <location>
        <begin position="168"/>
        <end position="322"/>
    </location>
</feature>
<dbReference type="KEGG" id="acij:JS278_00166"/>
<dbReference type="InterPro" id="IPR002082">
    <property type="entry name" value="Asp_carbamoyltransf"/>
</dbReference>
<dbReference type="AlphaFoldDB" id="A0A344UQ15"/>
<name>A0A344UQ15_9ACTN</name>